<evidence type="ECO:0000313" key="2">
    <source>
        <dbReference type="EMBL" id="KID69585.1"/>
    </source>
</evidence>
<feature type="non-terminal residue" evidence="2">
    <location>
        <position position="1"/>
    </location>
</feature>
<dbReference type="HOGENOM" id="CLU_997769_0_0_1"/>
<dbReference type="Proteomes" id="UP000031186">
    <property type="component" value="Unassembled WGS sequence"/>
</dbReference>
<comment type="caution">
    <text evidence="2">The sequence shown here is derived from an EMBL/GenBank/DDBJ whole genome shotgun (WGS) entry which is preliminary data.</text>
</comment>
<reference evidence="2 3" key="1">
    <citation type="journal article" date="2014" name="Proc. Natl. Acad. Sci. U.S.A.">
        <title>Trajectory and genomic determinants of fungal-pathogen speciation and host adaptation.</title>
        <authorList>
            <person name="Hu X."/>
            <person name="Xiao G."/>
            <person name="Zheng P."/>
            <person name="Shang Y."/>
            <person name="Su Y."/>
            <person name="Zhang X."/>
            <person name="Liu X."/>
            <person name="Zhan S."/>
            <person name="St Leger R.J."/>
            <person name="Wang C."/>
        </authorList>
    </citation>
    <scope>NUCLEOTIDE SEQUENCE [LARGE SCALE GENOMIC DNA]</scope>
    <source>
        <strain evidence="2 3">ARSEF 549</strain>
    </source>
</reference>
<dbReference type="EMBL" id="AZNF01000002">
    <property type="protein sequence ID" value="KID69585.1"/>
    <property type="molecule type" value="Genomic_DNA"/>
</dbReference>
<feature type="chain" id="PRO_5012271985" description="Cell wall galactomannoprotein" evidence="1">
    <location>
        <begin position="16"/>
        <end position="323"/>
    </location>
</feature>
<dbReference type="OrthoDB" id="4940711at2759"/>
<sequence>MKFIEVLSLCAAAAAAPLADVDGKASANPSVATPSMSAVPSSPIPQELLVKADVIAKAKKIISETHTLGNTTGYEGVSASHSKSAWAGVDAEIKAIINILDKIEENGKQNDELLKDEQHNISVVVAKLNEKLDVEPQPKPLHAWDKHANATLTPQVSSVEVEIKSILSKLQKTKVQGEAVIVHQVNLLVRLLSLLTAKVEAEIKAGAIRNRGVHIDVEVHELTLRLAKLLTIKAGINTWNLKSTNASANVNVEIHSVLVKVLGLLRVEANGDAKAGVSHNQTISGDVSSEDSKIQLLEGLLKVLAEADVDGKAKADADVKTKA</sequence>
<dbReference type="VEuPathDB" id="FungiDB:MAN_02099"/>
<gene>
    <name evidence="2" type="ORF">MAN_02099</name>
</gene>
<evidence type="ECO:0008006" key="4">
    <source>
        <dbReference type="Google" id="ProtNLM"/>
    </source>
</evidence>
<organism evidence="2 3">
    <name type="scientific">Metarhizium anisopliae (strain ARSEF 549)</name>
    <dbReference type="NCBI Taxonomy" id="3151832"/>
    <lineage>
        <taxon>Eukaryota</taxon>
        <taxon>Fungi</taxon>
        <taxon>Dikarya</taxon>
        <taxon>Ascomycota</taxon>
        <taxon>Pezizomycotina</taxon>
        <taxon>Sordariomycetes</taxon>
        <taxon>Hypocreomycetidae</taxon>
        <taxon>Hypocreales</taxon>
        <taxon>Clavicipitaceae</taxon>
        <taxon>Metarhizium</taxon>
    </lineage>
</organism>
<feature type="signal peptide" evidence="1">
    <location>
        <begin position="1"/>
        <end position="15"/>
    </location>
</feature>
<evidence type="ECO:0000256" key="1">
    <source>
        <dbReference type="SAM" id="SignalP"/>
    </source>
</evidence>
<evidence type="ECO:0000313" key="3">
    <source>
        <dbReference type="Proteomes" id="UP000031186"/>
    </source>
</evidence>
<name>A0A0B4F694_METAF</name>
<dbReference type="AlphaFoldDB" id="A0A0B4F694"/>
<keyword evidence="3" id="KW-1185">Reference proteome</keyword>
<keyword evidence="1" id="KW-0732">Signal</keyword>
<accession>A0A0B4F694</accession>
<protein>
    <recommendedName>
        <fullName evidence="4">Cell wall galactomannoprotein</fullName>
    </recommendedName>
</protein>
<proteinExistence type="predicted"/>